<dbReference type="AlphaFoldDB" id="A0A644SX07"/>
<protein>
    <submittedName>
        <fullName evidence="1">Uncharacterized protein</fullName>
    </submittedName>
</protein>
<gene>
    <name evidence="1" type="ORF">SDC9_04329</name>
</gene>
<name>A0A644SX07_9ZZZZ</name>
<comment type="caution">
    <text evidence="1">The sequence shown here is derived from an EMBL/GenBank/DDBJ whole genome shotgun (WGS) entry which is preliminary data.</text>
</comment>
<reference evidence="1" key="1">
    <citation type="submission" date="2019-08" db="EMBL/GenBank/DDBJ databases">
        <authorList>
            <person name="Kucharzyk K."/>
            <person name="Murdoch R.W."/>
            <person name="Higgins S."/>
            <person name="Loffler F."/>
        </authorList>
    </citation>
    <scope>NUCLEOTIDE SEQUENCE</scope>
</reference>
<accession>A0A644SX07</accession>
<sequence length="60" mass="6745">MAEPELREKTILGCAENLERVSMVLKDIGIAISEHYPGLSLLVGDYCDIIDDEASFLRQY</sequence>
<organism evidence="1">
    <name type="scientific">bioreactor metagenome</name>
    <dbReference type="NCBI Taxonomy" id="1076179"/>
    <lineage>
        <taxon>unclassified sequences</taxon>
        <taxon>metagenomes</taxon>
        <taxon>ecological metagenomes</taxon>
    </lineage>
</organism>
<proteinExistence type="predicted"/>
<dbReference type="EMBL" id="VSSQ01000008">
    <property type="protein sequence ID" value="MPL58787.1"/>
    <property type="molecule type" value="Genomic_DNA"/>
</dbReference>
<evidence type="ECO:0000313" key="1">
    <source>
        <dbReference type="EMBL" id="MPL58787.1"/>
    </source>
</evidence>